<keyword evidence="1" id="KW-0472">Membrane</keyword>
<gene>
    <name evidence="2" type="ORF">SLEP1_g39435</name>
</gene>
<proteinExistence type="predicted"/>
<protein>
    <submittedName>
        <fullName evidence="2">Uncharacterized protein</fullName>
    </submittedName>
</protein>
<evidence type="ECO:0000313" key="2">
    <source>
        <dbReference type="EMBL" id="GKV30646.1"/>
    </source>
</evidence>
<keyword evidence="1" id="KW-1133">Transmembrane helix</keyword>
<dbReference type="AlphaFoldDB" id="A0AAV5L070"/>
<keyword evidence="1" id="KW-0812">Transmembrane</keyword>
<evidence type="ECO:0000256" key="1">
    <source>
        <dbReference type="SAM" id="Phobius"/>
    </source>
</evidence>
<dbReference type="EMBL" id="BPVZ01000088">
    <property type="protein sequence ID" value="GKV30646.1"/>
    <property type="molecule type" value="Genomic_DNA"/>
</dbReference>
<accession>A0AAV5L070</accession>
<reference evidence="2 3" key="1">
    <citation type="journal article" date="2021" name="Commun. Biol.">
        <title>The genome of Shorea leprosula (Dipterocarpaceae) highlights the ecological relevance of drought in aseasonal tropical rainforests.</title>
        <authorList>
            <person name="Ng K.K.S."/>
            <person name="Kobayashi M.J."/>
            <person name="Fawcett J.A."/>
            <person name="Hatakeyama M."/>
            <person name="Paape T."/>
            <person name="Ng C.H."/>
            <person name="Ang C.C."/>
            <person name="Tnah L.H."/>
            <person name="Lee C.T."/>
            <person name="Nishiyama T."/>
            <person name="Sese J."/>
            <person name="O'Brien M.J."/>
            <person name="Copetti D."/>
            <person name="Mohd Noor M.I."/>
            <person name="Ong R.C."/>
            <person name="Putra M."/>
            <person name="Sireger I.Z."/>
            <person name="Indrioko S."/>
            <person name="Kosugi Y."/>
            <person name="Izuno A."/>
            <person name="Isagi Y."/>
            <person name="Lee S.L."/>
            <person name="Shimizu K.K."/>
        </authorList>
    </citation>
    <scope>NUCLEOTIDE SEQUENCE [LARGE SCALE GENOMIC DNA]</scope>
    <source>
        <strain evidence="2">214</strain>
    </source>
</reference>
<feature type="transmembrane region" description="Helical" evidence="1">
    <location>
        <begin position="12"/>
        <end position="34"/>
    </location>
</feature>
<name>A0AAV5L070_9ROSI</name>
<sequence>MRFLENNPVKLASVLANIGSAVTFHSAVLILGYFD</sequence>
<comment type="caution">
    <text evidence="2">The sequence shown here is derived from an EMBL/GenBank/DDBJ whole genome shotgun (WGS) entry which is preliminary data.</text>
</comment>
<organism evidence="2 3">
    <name type="scientific">Rubroshorea leprosula</name>
    <dbReference type="NCBI Taxonomy" id="152421"/>
    <lineage>
        <taxon>Eukaryota</taxon>
        <taxon>Viridiplantae</taxon>
        <taxon>Streptophyta</taxon>
        <taxon>Embryophyta</taxon>
        <taxon>Tracheophyta</taxon>
        <taxon>Spermatophyta</taxon>
        <taxon>Magnoliopsida</taxon>
        <taxon>eudicotyledons</taxon>
        <taxon>Gunneridae</taxon>
        <taxon>Pentapetalae</taxon>
        <taxon>rosids</taxon>
        <taxon>malvids</taxon>
        <taxon>Malvales</taxon>
        <taxon>Dipterocarpaceae</taxon>
        <taxon>Rubroshorea</taxon>
    </lineage>
</organism>
<dbReference type="Proteomes" id="UP001054252">
    <property type="component" value="Unassembled WGS sequence"/>
</dbReference>
<keyword evidence="3" id="KW-1185">Reference proteome</keyword>
<evidence type="ECO:0000313" key="3">
    <source>
        <dbReference type="Proteomes" id="UP001054252"/>
    </source>
</evidence>